<feature type="signal peptide" evidence="1">
    <location>
        <begin position="1"/>
        <end position="24"/>
    </location>
</feature>
<proteinExistence type="predicted"/>
<dbReference type="RefSeq" id="WP_141422408.1">
    <property type="nucleotide sequence ID" value="NZ_VIAR01000012.1"/>
</dbReference>
<comment type="caution">
    <text evidence="3">The sequence shown here is derived from an EMBL/GenBank/DDBJ whole genome shotgun (WGS) entry which is preliminary data.</text>
</comment>
<evidence type="ECO:0000256" key="1">
    <source>
        <dbReference type="SAM" id="SignalP"/>
    </source>
</evidence>
<evidence type="ECO:0000259" key="2">
    <source>
        <dbReference type="Pfam" id="PF13449"/>
    </source>
</evidence>
<feature type="domain" description="Phytase-like" evidence="2">
    <location>
        <begin position="51"/>
        <end position="354"/>
    </location>
</feature>
<feature type="chain" id="PRO_5021261721" evidence="1">
    <location>
        <begin position="25"/>
        <end position="372"/>
    </location>
</feature>
<dbReference type="EMBL" id="VIAR01000012">
    <property type="protein sequence ID" value="TQD35434.1"/>
    <property type="molecule type" value="Genomic_DNA"/>
</dbReference>
<dbReference type="InterPro" id="IPR027372">
    <property type="entry name" value="Phytase-like_dom"/>
</dbReference>
<dbReference type="Proteomes" id="UP000317169">
    <property type="component" value="Unassembled WGS sequence"/>
</dbReference>
<sequence length="372" mass="41659">MLYSSFKFYTLAILLLLVSSCKTAKVGKQPALEIAYVDNYAIPAGMMLQDTEVGGLSGITYDGSNFFAVSDQASNPRFYKLDIQLSANKIDTVLVNDLMRIKDTAAFFKTTRLDLEDIAYDSTNDAFIFSTEGSIKAKKDPAIFNTNRKGNYLNHYQIPVYFKAESEQKPRHNGLFEGLSLSSDKKGIWVANELPLEADGPEPKLYRTKSPVRFTYFDSASKKPQKQFSYRLEPIDRIPLMPFSVNGLSGILNYKPDKFLVLERSFSAGRGKKANTILLFHVNAKNASPTLQIPALEGKIEKEVKSAEKELVFNFKKIRKLLQGNTVDNIEGICFGPILANGNQSLLVIADNNFNSFSEQLNQIILLEIKNL</sequence>
<keyword evidence="4" id="KW-1185">Reference proteome</keyword>
<dbReference type="OrthoDB" id="9798539at2"/>
<name>A0A507ZH31_9FLAO</name>
<evidence type="ECO:0000313" key="4">
    <source>
        <dbReference type="Proteomes" id="UP000317169"/>
    </source>
</evidence>
<dbReference type="PANTHER" id="PTHR37957">
    <property type="entry name" value="BLR7070 PROTEIN"/>
    <property type="match status" value="1"/>
</dbReference>
<dbReference type="PROSITE" id="PS51257">
    <property type="entry name" value="PROKAR_LIPOPROTEIN"/>
    <property type="match status" value="1"/>
</dbReference>
<gene>
    <name evidence="3" type="ORF">FKR84_11225</name>
</gene>
<reference evidence="3 4" key="1">
    <citation type="submission" date="2019-06" db="EMBL/GenBank/DDBJ databases">
        <title>Flavibacter putida gen. nov., sp. nov., a novel marine bacterium of the family Flavobacteriaceae isolated from coastal seawater.</title>
        <authorList>
            <person name="Feng X."/>
        </authorList>
    </citation>
    <scope>NUCLEOTIDE SEQUENCE [LARGE SCALE GENOMIC DNA]</scope>
    <source>
        <strain evidence="3 4">PLHSN227</strain>
    </source>
</reference>
<dbReference type="AlphaFoldDB" id="A0A507ZH31"/>
<protein>
    <submittedName>
        <fullName evidence="3">Esterase-like activity of phytase family protein</fullName>
    </submittedName>
</protein>
<dbReference type="Pfam" id="PF13449">
    <property type="entry name" value="Phytase-like"/>
    <property type="match status" value="1"/>
</dbReference>
<keyword evidence="1" id="KW-0732">Signal</keyword>
<dbReference type="PANTHER" id="PTHR37957:SF1">
    <property type="entry name" value="PHYTASE-LIKE DOMAIN-CONTAINING PROTEIN"/>
    <property type="match status" value="1"/>
</dbReference>
<evidence type="ECO:0000313" key="3">
    <source>
        <dbReference type="EMBL" id="TQD35434.1"/>
    </source>
</evidence>
<accession>A0A507ZH31</accession>
<organism evidence="3 4">
    <name type="scientific">Haloflavibacter putidus</name>
    <dbReference type="NCBI Taxonomy" id="2576776"/>
    <lineage>
        <taxon>Bacteria</taxon>
        <taxon>Pseudomonadati</taxon>
        <taxon>Bacteroidota</taxon>
        <taxon>Flavobacteriia</taxon>
        <taxon>Flavobacteriales</taxon>
        <taxon>Flavobacteriaceae</taxon>
        <taxon>Haloflavibacter</taxon>
    </lineage>
</organism>